<dbReference type="PANTHER" id="PTHR35446">
    <property type="entry name" value="SI:CH211-175M2.5"/>
    <property type="match status" value="1"/>
</dbReference>
<dbReference type="InterPro" id="IPR029032">
    <property type="entry name" value="AhpD-like"/>
</dbReference>
<reference evidence="3" key="1">
    <citation type="submission" date="2016-10" db="EMBL/GenBank/DDBJ databases">
        <authorList>
            <person name="Varghese N."/>
            <person name="Submissions S."/>
        </authorList>
    </citation>
    <scope>NUCLEOTIDE SEQUENCE [LARGE SCALE GENOMIC DNA]</scope>
    <source>
        <strain evidence="3">DSM 13078</strain>
    </source>
</reference>
<accession>A0A1I1H0N0</accession>
<evidence type="ECO:0000256" key="1">
    <source>
        <dbReference type="SAM" id="MobiDB-lite"/>
    </source>
</evidence>
<sequence>MAIDNPHATGPRVEPKSPARVQEILEDAPEAAKANMERAEAILGALEDEEVPEKYDGQEDWGFSFTGVLAHHPETFKIWWAEEGQVFADGELSRGFKELLGAAVAHERGASICIAWHTTSAELEELDPERFNVAADFENRKDELPEAERVAIEFGVKSVQSPADVTEEEFDELKRLGYTDADVVELMTTAATAAKFANFALTFDI</sequence>
<dbReference type="GO" id="GO:0004601">
    <property type="term" value="F:peroxidase activity"/>
    <property type="evidence" value="ECO:0007669"/>
    <property type="project" value="UniProtKB-KW"/>
</dbReference>
<feature type="region of interest" description="Disordered" evidence="1">
    <location>
        <begin position="1"/>
        <end position="20"/>
    </location>
</feature>
<protein>
    <submittedName>
        <fullName evidence="2">Uncharacterized peroxidase-related enzyme</fullName>
    </submittedName>
</protein>
<dbReference type="SUPFAM" id="SSF69118">
    <property type="entry name" value="AhpD-like"/>
    <property type="match status" value="1"/>
</dbReference>
<keyword evidence="3" id="KW-1185">Reference proteome</keyword>
<evidence type="ECO:0000313" key="2">
    <source>
        <dbReference type="EMBL" id="SFC17474.1"/>
    </source>
</evidence>
<dbReference type="AlphaFoldDB" id="A0A1I1H0N0"/>
<dbReference type="Gene3D" id="1.20.1290.10">
    <property type="entry name" value="AhpD-like"/>
    <property type="match status" value="1"/>
</dbReference>
<dbReference type="OrthoDB" id="346023at2157"/>
<proteinExistence type="predicted"/>
<name>A0A1I1H0N0_NATHA</name>
<organism evidence="2 3">
    <name type="scientific">Natronobacterium haloterrestre</name>
    <name type="common">Halobiforma haloterrestris</name>
    <dbReference type="NCBI Taxonomy" id="148448"/>
    <lineage>
        <taxon>Archaea</taxon>
        <taxon>Methanobacteriati</taxon>
        <taxon>Methanobacteriota</taxon>
        <taxon>Stenosarchaea group</taxon>
        <taxon>Halobacteria</taxon>
        <taxon>Halobacteriales</taxon>
        <taxon>Natrialbaceae</taxon>
        <taxon>Natronobacterium</taxon>
    </lineage>
</organism>
<dbReference type="RefSeq" id="WP_089788099.1">
    <property type="nucleotide sequence ID" value="NZ_FOKW01000005.1"/>
</dbReference>
<evidence type="ECO:0000313" key="3">
    <source>
        <dbReference type="Proteomes" id="UP000199161"/>
    </source>
</evidence>
<keyword evidence="2" id="KW-0560">Oxidoreductase</keyword>
<keyword evidence="2" id="KW-0575">Peroxidase</keyword>
<gene>
    <name evidence="2" type="ORF">SAMN05444422_105129</name>
</gene>
<dbReference type="EMBL" id="FOKW01000005">
    <property type="protein sequence ID" value="SFC17474.1"/>
    <property type="molecule type" value="Genomic_DNA"/>
</dbReference>
<dbReference type="PANTHER" id="PTHR35446:SF2">
    <property type="entry name" value="CARBOXYMUCONOLACTONE DECARBOXYLASE-LIKE DOMAIN-CONTAINING PROTEIN"/>
    <property type="match status" value="1"/>
</dbReference>
<dbReference type="Proteomes" id="UP000199161">
    <property type="component" value="Unassembled WGS sequence"/>
</dbReference>